<protein>
    <submittedName>
        <fullName evidence="1">Uncharacterized protein</fullName>
    </submittedName>
</protein>
<proteinExistence type="predicted"/>
<accession>A0ACC3SFL7</accession>
<sequence>MSVVRVVTRSWPRFTSRTRLGSLEHVISILLAIQQLPCAAHFSEHSHNPTEPYSLMHAPDMAASQSRTGTTFLDLPPEVRNRISKSVLVQDHIISPQVRRDGTKRLQIPALCQINKQLRAETLPIFYGANRFFVFKYGGSPVAALLRLIGEENVPMLRRLCFKISGRIIASEPDSDRPGAWVVSITSRKGRIYDKNEIPKKRYTHLCNTAEQIEHYLNGVLQARVSEGLTTQELMGLRRIIRTRE</sequence>
<organism evidence="1 2">
    <name type="scientific">Zalaria obscura</name>
    <dbReference type="NCBI Taxonomy" id="2024903"/>
    <lineage>
        <taxon>Eukaryota</taxon>
        <taxon>Fungi</taxon>
        <taxon>Dikarya</taxon>
        <taxon>Ascomycota</taxon>
        <taxon>Pezizomycotina</taxon>
        <taxon>Dothideomycetes</taxon>
        <taxon>Dothideomycetidae</taxon>
        <taxon>Dothideales</taxon>
        <taxon>Zalariaceae</taxon>
        <taxon>Zalaria</taxon>
    </lineage>
</organism>
<evidence type="ECO:0000313" key="1">
    <source>
        <dbReference type="EMBL" id="KAK8209167.1"/>
    </source>
</evidence>
<dbReference type="Proteomes" id="UP001320706">
    <property type="component" value="Unassembled WGS sequence"/>
</dbReference>
<comment type="caution">
    <text evidence="1">The sequence shown here is derived from an EMBL/GenBank/DDBJ whole genome shotgun (WGS) entry which is preliminary data.</text>
</comment>
<name>A0ACC3SFL7_9PEZI</name>
<gene>
    <name evidence="1" type="ORF">M8818_003862</name>
</gene>
<reference evidence="1" key="1">
    <citation type="submission" date="2024-02" db="EMBL/GenBank/DDBJ databases">
        <title>Metagenome Assembled Genome of Zalaria obscura JY119.</title>
        <authorList>
            <person name="Vighnesh L."/>
            <person name="Jagadeeshwari U."/>
            <person name="Venkata Ramana C."/>
            <person name="Sasikala C."/>
        </authorList>
    </citation>
    <scope>NUCLEOTIDE SEQUENCE</scope>
    <source>
        <strain evidence="1">JY119</strain>
    </source>
</reference>
<evidence type="ECO:0000313" key="2">
    <source>
        <dbReference type="Proteomes" id="UP001320706"/>
    </source>
</evidence>
<keyword evidence="2" id="KW-1185">Reference proteome</keyword>
<dbReference type="EMBL" id="JAMKPW020000017">
    <property type="protein sequence ID" value="KAK8209167.1"/>
    <property type="molecule type" value="Genomic_DNA"/>
</dbReference>